<protein>
    <submittedName>
        <fullName evidence="1">Uncharacterized protein</fullName>
    </submittedName>
</protein>
<sequence length="254" mass="29430">MDEEASSQLPHAPNQADFIYSSQYNNPRHASSTTPYSSTLWIPITHFTKKFFEEAGELEELSRAAPSSKILQHLELFHAEIPVGITIDAELCGWIKSFSDIKSKIKNNDQIKAYPSNKMFRLQKYISTIFYIEVLTMILPKTSMEGLRARSECFVELANAASHPQDYEQDPDLYEVAGYLSRKSINQWKERKTMLWIFIYRWARQYRPGIFVEEMIVKEPQLPKTTVAYINALVSCSVRKLTEELKNPFKPPHL</sequence>
<dbReference type="EMBL" id="PGCJ01000507">
    <property type="protein sequence ID" value="PLW27054.1"/>
    <property type="molecule type" value="Genomic_DNA"/>
</dbReference>
<evidence type="ECO:0000313" key="1">
    <source>
        <dbReference type="EMBL" id="PLW27054.1"/>
    </source>
</evidence>
<organism evidence="1 2">
    <name type="scientific">Puccinia coronata f. sp. avenae</name>
    <dbReference type="NCBI Taxonomy" id="200324"/>
    <lineage>
        <taxon>Eukaryota</taxon>
        <taxon>Fungi</taxon>
        <taxon>Dikarya</taxon>
        <taxon>Basidiomycota</taxon>
        <taxon>Pucciniomycotina</taxon>
        <taxon>Pucciniomycetes</taxon>
        <taxon>Pucciniales</taxon>
        <taxon>Pucciniaceae</taxon>
        <taxon>Puccinia</taxon>
    </lineage>
</organism>
<name>A0A2N5TNL2_9BASI</name>
<gene>
    <name evidence="1" type="ORF">PCANC_22048</name>
</gene>
<dbReference type="OrthoDB" id="2518535at2759"/>
<comment type="caution">
    <text evidence="1">The sequence shown here is derived from an EMBL/GenBank/DDBJ whole genome shotgun (WGS) entry which is preliminary data.</text>
</comment>
<accession>A0A2N5TNL2</accession>
<keyword evidence="2" id="KW-1185">Reference proteome</keyword>
<dbReference type="AlphaFoldDB" id="A0A2N5TNL2"/>
<proteinExistence type="predicted"/>
<dbReference type="Proteomes" id="UP000235388">
    <property type="component" value="Unassembled WGS sequence"/>
</dbReference>
<reference evidence="1 2" key="1">
    <citation type="submission" date="2017-11" db="EMBL/GenBank/DDBJ databases">
        <title>De novo assembly and phasing of dikaryotic genomes from two isolates of Puccinia coronata f. sp. avenae, the causal agent of oat crown rust.</title>
        <authorList>
            <person name="Miller M.E."/>
            <person name="Zhang Y."/>
            <person name="Omidvar V."/>
            <person name="Sperschneider J."/>
            <person name="Schwessinger B."/>
            <person name="Raley C."/>
            <person name="Palmer J.M."/>
            <person name="Garnica D."/>
            <person name="Upadhyaya N."/>
            <person name="Rathjen J."/>
            <person name="Taylor J.M."/>
            <person name="Park R.F."/>
            <person name="Dodds P.N."/>
            <person name="Hirsch C.D."/>
            <person name="Kianian S.F."/>
            <person name="Figueroa M."/>
        </authorList>
    </citation>
    <scope>NUCLEOTIDE SEQUENCE [LARGE SCALE GENOMIC DNA]</scope>
    <source>
        <strain evidence="1">12NC29</strain>
    </source>
</reference>
<evidence type="ECO:0000313" key="2">
    <source>
        <dbReference type="Proteomes" id="UP000235388"/>
    </source>
</evidence>